<feature type="region of interest" description="Disordered" evidence="1">
    <location>
        <begin position="121"/>
        <end position="154"/>
    </location>
</feature>
<dbReference type="EMBL" id="CP144051">
    <property type="protein sequence ID" value="WWD15898.1"/>
    <property type="molecule type" value="Genomic_DNA"/>
</dbReference>
<organism evidence="2 3">
    <name type="scientific">Kwoniella shandongensis</name>
    <dbReference type="NCBI Taxonomy" id="1734106"/>
    <lineage>
        <taxon>Eukaryota</taxon>
        <taxon>Fungi</taxon>
        <taxon>Dikarya</taxon>
        <taxon>Basidiomycota</taxon>
        <taxon>Agaricomycotina</taxon>
        <taxon>Tremellomycetes</taxon>
        <taxon>Tremellales</taxon>
        <taxon>Cryptococcaceae</taxon>
        <taxon>Kwoniella</taxon>
    </lineage>
</organism>
<evidence type="ECO:0000256" key="1">
    <source>
        <dbReference type="SAM" id="MobiDB-lite"/>
    </source>
</evidence>
<name>A0A5M6C7X3_9TREE</name>
<dbReference type="GO" id="GO:0006888">
    <property type="term" value="P:endoplasmic reticulum to Golgi vesicle-mediated transport"/>
    <property type="evidence" value="ECO:0007669"/>
    <property type="project" value="InterPro"/>
</dbReference>
<protein>
    <submittedName>
        <fullName evidence="2">Uncharacterized protein</fullName>
    </submittedName>
</protein>
<dbReference type="InterPro" id="IPR007528">
    <property type="entry name" value="RINT1_Tip20"/>
</dbReference>
<gene>
    <name evidence="2" type="ORF">CI109_100322</name>
</gene>
<dbReference type="GO" id="GO:0070939">
    <property type="term" value="C:Dsl1/NZR complex"/>
    <property type="evidence" value="ECO:0007669"/>
    <property type="project" value="InterPro"/>
</dbReference>
<dbReference type="AlphaFoldDB" id="A0A5M6C7X3"/>
<dbReference type="PANTHER" id="PTHR13520">
    <property type="entry name" value="RAD50-INTERACTING PROTEIN 1 RINT-1"/>
    <property type="match status" value="1"/>
</dbReference>
<dbReference type="Proteomes" id="UP000322225">
    <property type="component" value="Chromosome 1"/>
</dbReference>
<dbReference type="OrthoDB" id="407410at2759"/>
<dbReference type="KEGG" id="ksn:43587132"/>
<dbReference type="PROSITE" id="PS51386">
    <property type="entry name" value="RINT1_TIP20"/>
    <property type="match status" value="1"/>
</dbReference>
<dbReference type="GO" id="GO:0006890">
    <property type="term" value="P:retrograde vesicle-mediated transport, Golgi to endoplasmic reticulum"/>
    <property type="evidence" value="ECO:0007669"/>
    <property type="project" value="InterPro"/>
</dbReference>
<keyword evidence="3" id="KW-1185">Reference proteome</keyword>
<dbReference type="Pfam" id="PF04437">
    <property type="entry name" value="RINT1_TIP1"/>
    <property type="match status" value="1"/>
</dbReference>
<sequence length="878" mass="98232">MPSQLITQIRTLAQPPSSSSQLDSVRKHIDVQFSDLDALLKPPRGGVAGPSKRRKRNLEEEIGYWEEKEARANIELEETSSILPPKLEETQEKLQTLLSSAQGLSLKRYELADKLANLVSELSSSNEPQPKHQHDGGAEAEGSEEKGGEEQRAEKTVLEQMEEMQVELGRLEAGLAWARALEQVVTLSEATLSTTNHKPSPLAALPHYRRLNDFVSQLEDALPSEMALVKVVRDVREQTWTGLKEVMSQNLSKACDTIGWPRKVVYETVTVEARRAFERSFQDLLILQAEGEDLHGQERPPHWSAGKGLYPIQAMVQPIALRFRYHFQGSKGTNRVDKPEWAFANILDQIYEHQTFITTYLQPLSAKAGYDSIDIRSEFTMLLFPILLSLLRSRIPHLLDHPALLAHTIYQTVVFDEAVKEGGFDLDGVSIFEGRESGVWEGLTGVVLREEDWFTRWVAGEKKFADSQFNEIISSSDAWTISDEVPEGEEGQASGLRPTISARRVKALIEQIIDRYAPLPELEYKLPFLLSIQLPILTAYHLRISSSLDAFESLSSAFVRAVPGALSGNTRSGIHIDQTKLTSGKAGLERLLKAWLSGKWLDEGMRKWADDLFFVEMSSDLKAATSLKYKFASDPLLPQAIKFSSPVGDADTTVSLFDVLIDRYDILCNRTEEMVVRLVTVEVENDLKLHLTRRWDNNERVEPSSQLLSSLTTYTSHLTLITSILPRIVVSRIYRKIVQHISNHILQRGVYAGWSKFSQMGGKDLSEEVEEWKDISRRVLGSTSSSSTNIDNGGGGGGLVIDTDVQWRRLEGIAKILALPSSDEEEGGGGGPTFTQAMGVAWSDSGSEARRSFLNRVGVDIGDEELIAVLRRRVECWR</sequence>
<reference evidence="2" key="1">
    <citation type="submission" date="2017-08" db="EMBL/GenBank/DDBJ databases">
        <authorList>
            <person name="Cuomo C."/>
            <person name="Billmyre B."/>
            <person name="Heitman J."/>
        </authorList>
    </citation>
    <scope>NUCLEOTIDE SEQUENCE</scope>
    <source>
        <strain evidence="2">CBS 12478</strain>
    </source>
</reference>
<evidence type="ECO:0000313" key="3">
    <source>
        <dbReference type="Proteomes" id="UP000322225"/>
    </source>
</evidence>
<feature type="compositionally biased region" description="Basic and acidic residues" evidence="1">
    <location>
        <begin position="129"/>
        <end position="154"/>
    </location>
</feature>
<dbReference type="GeneID" id="43587132"/>
<dbReference type="GO" id="GO:0060628">
    <property type="term" value="P:regulation of ER to Golgi vesicle-mediated transport"/>
    <property type="evidence" value="ECO:0007669"/>
    <property type="project" value="TreeGrafter"/>
</dbReference>
<dbReference type="PANTHER" id="PTHR13520:SF0">
    <property type="entry name" value="RAD50-INTERACTING PROTEIN 1"/>
    <property type="match status" value="1"/>
</dbReference>
<reference evidence="2" key="2">
    <citation type="submission" date="2024-01" db="EMBL/GenBank/DDBJ databases">
        <title>Comparative genomics of Cryptococcus and Kwoniella reveals pathogenesis evolution and contrasting modes of karyotype evolution via chromosome fusion or intercentromeric recombination.</title>
        <authorList>
            <person name="Coelho M.A."/>
            <person name="David-Palma M."/>
            <person name="Shea T."/>
            <person name="Bowers K."/>
            <person name="McGinley-Smith S."/>
            <person name="Mohammad A.W."/>
            <person name="Gnirke A."/>
            <person name="Yurkov A.M."/>
            <person name="Nowrousian M."/>
            <person name="Sun S."/>
            <person name="Cuomo C.A."/>
            <person name="Heitman J."/>
        </authorList>
    </citation>
    <scope>NUCLEOTIDE SEQUENCE</scope>
    <source>
        <strain evidence="2">CBS 12478</strain>
    </source>
</reference>
<dbReference type="RefSeq" id="XP_031862820.1">
    <property type="nucleotide sequence ID" value="XM_032003013.1"/>
</dbReference>
<feature type="region of interest" description="Disordered" evidence="1">
    <location>
        <begin position="1"/>
        <end position="23"/>
    </location>
</feature>
<accession>A0A5M6C7X3</accession>
<proteinExistence type="predicted"/>
<evidence type="ECO:0000313" key="2">
    <source>
        <dbReference type="EMBL" id="WWD15898.1"/>
    </source>
</evidence>